<dbReference type="AlphaFoldDB" id="Q7MT29"/>
<dbReference type="Proteomes" id="UP000000588">
    <property type="component" value="Chromosome"/>
</dbReference>
<keyword evidence="2" id="KW-1185">Reference proteome</keyword>
<reference evidence="1 2" key="1">
    <citation type="journal article" date="2003" name="J. Bacteriol.">
        <title>Complete genome sequence of the oral pathogenic bacterium Porphyromonas gingivalis strain W83.</title>
        <authorList>
            <person name="Nelson K."/>
            <person name="Fleishmann R."/>
            <person name="DeBoy R."/>
            <person name="Paulsen I."/>
            <person name="Fouts D."/>
            <person name="Eisen J."/>
            <person name="Daugherty S."/>
            <person name="Dodson R."/>
            <person name="Durkin A."/>
            <person name="Gwinn M."/>
            <person name="Haft D."/>
            <person name="Kolonay J."/>
            <person name="Nelson W."/>
            <person name="White O."/>
            <person name="Mason T."/>
            <person name="Tallon L."/>
            <person name="Gray J."/>
            <person name="Granger D."/>
            <person name="Tettelin H."/>
            <person name="Dong H."/>
            <person name="Galvin J."/>
            <person name="Duncan M."/>
            <person name="Dewhirst F."/>
            <person name="Fraser C."/>
        </authorList>
    </citation>
    <scope>NUCLEOTIDE SEQUENCE [LARGE SCALE GENOMIC DNA]</scope>
    <source>
        <strain evidence="2">ATCC BAA-308 / W83</strain>
    </source>
</reference>
<dbReference type="STRING" id="242619.PG_2166"/>
<dbReference type="EnsemblBacteria" id="AAQ67116">
    <property type="protein sequence ID" value="AAQ67116"/>
    <property type="gene ID" value="PG_2166"/>
</dbReference>
<evidence type="ECO:0000313" key="1">
    <source>
        <dbReference type="EMBL" id="AAQ67116.1"/>
    </source>
</evidence>
<sequence length="36" mass="4291">MVVLLFDLTKKAFLSEKSSHYHFLLEFGFHKGDYLE</sequence>
<dbReference type="HOGENOM" id="CLU_218903_0_0_10"/>
<protein>
    <submittedName>
        <fullName evidence="1">Uncharacterized protein</fullName>
    </submittedName>
</protein>
<organism evidence="1 2">
    <name type="scientific">Porphyromonas gingivalis (strain ATCC BAA-308 / W83)</name>
    <dbReference type="NCBI Taxonomy" id="242619"/>
    <lineage>
        <taxon>Bacteria</taxon>
        <taxon>Pseudomonadati</taxon>
        <taxon>Bacteroidota</taxon>
        <taxon>Bacteroidia</taxon>
        <taxon>Bacteroidales</taxon>
        <taxon>Porphyromonadaceae</taxon>
        <taxon>Porphyromonas</taxon>
    </lineage>
</organism>
<gene>
    <name evidence="1" type="ordered locus">PG_2166</name>
</gene>
<evidence type="ECO:0000313" key="2">
    <source>
        <dbReference type="Proteomes" id="UP000000588"/>
    </source>
</evidence>
<dbReference type="EMBL" id="AE015924">
    <property type="protein sequence ID" value="AAQ67116.1"/>
    <property type="molecule type" value="Genomic_DNA"/>
</dbReference>
<proteinExistence type="predicted"/>
<name>Q7MT29_PORGI</name>
<accession>Q7MT29</accession>
<dbReference type="KEGG" id="pgi:PG_2166"/>